<dbReference type="OrthoDB" id="10264446at2759"/>
<keyword evidence="3" id="KW-1185">Reference proteome</keyword>
<evidence type="ECO:0000256" key="1">
    <source>
        <dbReference type="SAM" id="MobiDB-lite"/>
    </source>
</evidence>
<gene>
    <name evidence="2" type="ORF">IFM89_017017</name>
</gene>
<protein>
    <submittedName>
        <fullName evidence="2">Uncharacterized protein</fullName>
    </submittedName>
</protein>
<dbReference type="GO" id="GO:0019888">
    <property type="term" value="F:protein phosphatase regulator activity"/>
    <property type="evidence" value="ECO:0007669"/>
    <property type="project" value="InterPro"/>
</dbReference>
<proteinExistence type="predicted"/>
<dbReference type="SUPFAM" id="SSF48371">
    <property type="entry name" value="ARM repeat"/>
    <property type="match status" value="1"/>
</dbReference>
<feature type="non-terminal residue" evidence="2">
    <location>
        <position position="129"/>
    </location>
</feature>
<dbReference type="Proteomes" id="UP000631114">
    <property type="component" value="Unassembled WGS sequence"/>
</dbReference>
<dbReference type="GO" id="GO:0000159">
    <property type="term" value="C:protein phosphatase type 2A complex"/>
    <property type="evidence" value="ECO:0007669"/>
    <property type="project" value="InterPro"/>
</dbReference>
<dbReference type="PANTHER" id="PTHR10257:SF3">
    <property type="entry name" value="SERINE_THREONINE-PROTEIN PHOSPHATASE 2A 56 KDA REGULATORY SUBUNIT GAMMA ISOFORM"/>
    <property type="match status" value="1"/>
</dbReference>
<dbReference type="GO" id="GO:0007165">
    <property type="term" value="P:signal transduction"/>
    <property type="evidence" value="ECO:0007669"/>
    <property type="project" value="InterPro"/>
</dbReference>
<dbReference type="InterPro" id="IPR016024">
    <property type="entry name" value="ARM-type_fold"/>
</dbReference>
<feature type="region of interest" description="Disordered" evidence="1">
    <location>
        <begin position="104"/>
        <end position="129"/>
    </location>
</feature>
<dbReference type="Pfam" id="PF01603">
    <property type="entry name" value="B56"/>
    <property type="match status" value="1"/>
</dbReference>
<dbReference type="PANTHER" id="PTHR10257">
    <property type="entry name" value="SERINE/THREONINE PROTEIN PHOSPHATASE 2A PP2A REGULATORY SUBUNIT B"/>
    <property type="match status" value="1"/>
</dbReference>
<comment type="caution">
    <text evidence="2">The sequence shown here is derived from an EMBL/GenBank/DDBJ whole genome shotgun (WGS) entry which is preliminary data.</text>
</comment>
<reference evidence="2 3" key="1">
    <citation type="submission" date="2020-10" db="EMBL/GenBank/DDBJ databases">
        <title>The Coptis chinensis genome and diversification of protoberbering-type alkaloids.</title>
        <authorList>
            <person name="Wang B."/>
            <person name="Shu S."/>
            <person name="Song C."/>
            <person name="Liu Y."/>
        </authorList>
    </citation>
    <scope>NUCLEOTIDE SEQUENCE [LARGE SCALE GENOMIC DNA]</scope>
    <source>
        <strain evidence="2">HL-2020</strain>
        <tissue evidence="2">Leaf</tissue>
    </source>
</reference>
<organism evidence="2 3">
    <name type="scientific">Coptis chinensis</name>
    <dbReference type="NCBI Taxonomy" id="261450"/>
    <lineage>
        <taxon>Eukaryota</taxon>
        <taxon>Viridiplantae</taxon>
        <taxon>Streptophyta</taxon>
        <taxon>Embryophyta</taxon>
        <taxon>Tracheophyta</taxon>
        <taxon>Spermatophyta</taxon>
        <taxon>Magnoliopsida</taxon>
        <taxon>Ranunculales</taxon>
        <taxon>Ranunculaceae</taxon>
        <taxon>Coptidoideae</taxon>
        <taxon>Coptis</taxon>
    </lineage>
</organism>
<sequence length="129" mass="14365">SGGGGVVTANGVDRVSLSSVVVVETLPLFRDVAISDRQNLFLPTTKLTFMDRVKSAREKEIKRRMLLEIVDFIQSGSGKITEVVQEKLIRMVSVNIFWRLPPASHENTGMESGDPEEDDSYLEPSKIEE</sequence>
<evidence type="ECO:0000313" key="2">
    <source>
        <dbReference type="EMBL" id="KAF9601112.1"/>
    </source>
</evidence>
<accession>A0A835HML7</accession>
<dbReference type="InterPro" id="IPR011989">
    <property type="entry name" value="ARM-like"/>
</dbReference>
<dbReference type="InterPro" id="IPR002554">
    <property type="entry name" value="PP2A_B56"/>
</dbReference>
<dbReference type="AlphaFoldDB" id="A0A835HML7"/>
<dbReference type="EMBL" id="JADFTS010000006">
    <property type="protein sequence ID" value="KAF9601112.1"/>
    <property type="molecule type" value="Genomic_DNA"/>
</dbReference>
<evidence type="ECO:0000313" key="3">
    <source>
        <dbReference type="Proteomes" id="UP000631114"/>
    </source>
</evidence>
<name>A0A835HML7_9MAGN</name>
<dbReference type="Gene3D" id="1.25.10.10">
    <property type="entry name" value="Leucine-rich Repeat Variant"/>
    <property type="match status" value="1"/>
</dbReference>